<dbReference type="STRING" id="1802397.A3J43_02045"/>
<evidence type="ECO:0000313" key="2">
    <source>
        <dbReference type="EMBL" id="OGL79451.1"/>
    </source>
</evidence>
<dbReference type="Gene3D" id="3.30.470.20">
    <property type="entry name" value="ATP-grasp fold, B domain"/>
    <property type="match status" value="1"/>
</dbReference>
<dbReference type="AlphaFoldDB" id="A0A1F7UMD7"/>
<proteinExistence type="predicted"/>
<dbReference type="InterPro" id="IPR004218">
    <property type="entry name" value="GSHS_ATP-bd"/>
</dbReference>
<gene>
    <name evidence="2" type="ORF">A3J43_02045</name>
</gene>
<feature type="domain" description="Prokaryotic glutathione synthetase ATP-binding" evidence="1">
    <location>
        <begin position="135"/>
        <end position="271"/>
    </location>
</feature>
<reference evidence="2 3" key="1">
    <citation type="journal article" date="2016" name="Nat. Commun.">
        <title>Thousands of microbial genomes shed light on interconnected biogeochemical processes in an aquifer system.</title>
        <authorList>
            <person name="Anantharaman K."/>
            <person name="Brown C.T."/>
            <person name="Hug L.A."/>
            <person name="Sharon I."/>
            <person name="Castelle C.J."/>
            <person name="Probst A.J."/>
            <person name="Thomas B.C."/>
            <person name="Singh A."/>
            <person name="Wilkins M.J."/>
            <person name="Karaoz U."/>
            <person name="Brodie E.L."/>
            <person name="Williams K.H."/>
            <person name="Hubbard S.S."/>
            <person name="Banfield J.F."/>
        </authorList>
    </citation>
    <scope>NUCLEOTIDE SEQUENCE [LARGE SCALE GENOMIC DNA]</scope>
</reference>
<dbReference type="EMBL" id="MGEF01000008">
    <property type="protein sequence ID" value="OGL79451.1"/>
    <property type="molecule type" value="Genomic_DNA"/>
</dbReference>
<protein>
    <recommendedName>
        <fullName evidence="1">Prokaryotic glutathione synthetase ATP-binding domain-containing protein</fullName>
    </recommendedName>
</protein>
<sequence length="326" mass="37422">MSKKSTHIDRTYKDKPVLVVFFKSGTVDSYPFSNARYRQSYVDFFKLAESFFSIFVIRGKKNYIGQGVFRRGYRYTRGRFHPYRALIPAKVVFDKGSLHIDGTRGWAIVCGGALSRILSHKDKTYDKFKQFMKLQYRVYTKTDCVKALEKIKTSFAVFKPVDNFGGVGVRIAQKEKLLTKLTRYDGVLCEFVDTSSGIPGLAQSLHDLRITVMDGKAVQVMVRIPRRGSYLSNVARGGAVRQFYPRKIPSVAYRIVRRVDDALARFGHRVYSVDMGFERGRPYVFELNNEPCVPYRTWGTSHYMRWHRALLKVLRAAAKDAGSEPV</sequence>
<dbReference type="Proteomes" id="UP000176604">
    <property type="component" value="Unassembled WGS sequence"/>
</dbReference>
<name>A0A1F7UMD7_9BACT</name>
<organism evidence="2 3">
    <name type="scientific">Candidatus Uhrbacteria bacterium RIFCSPHIGHO2_12_FULL_54_23</name>
    <dbReference type="NCBI Taxonomy" id="1802397"/>
    <lineage>
        <taxon>Bacteria</taxon>
        <taxon>Candidatus Uhriibacteriota</taxon>
    </lineage>
</organism>
<dbReference type="Pfam" id="PF02955">
    <property type="entry name" value="GSH-S_ATP"/>
    <property type="match status" value="1"/>
</dbReference>
<dbReference type="SUPFAM" id="SSF56059">
    <property type="entry name" value="Glutathione synthetase ATP-binding domain-like"/>
    <property type="match status" value="1"/>
</dbReference>
<accession>A0A1F7UMD7</accession>
<evidence type="ECO:0000259" key="1">
    <source>
        <dbReference type="Pfam" id="PF02955"/>
    </source>
</evidence>
<dbReference type="GO" id="GO:0005524">
    <property type="term" value="F:ATP binding"/>
    <property type="evidence" value="ECO:0007669"/>
    <property type="project" value="InterPro"/>
</dbReference>
<dbReference type="GO" id="GO:0004363">
    <property type="term" value="F:glutathione synthase activity"/>
    <property type="evidence" value="ECO:0007669"/>
    <property type="project" value="InterPro"/>
</dbReference>
<comment type="caution">
    <text evidence="2">The sequence shown here is derived from an EMBL/GenBank/DDBJ whole genome shotgun (WGS) entry which is preliminary data.</text>
</comment>
<evidence type="ECO:0000313" key="3">
    <source>
        <dbReference type="Proteomes" id="UP000176604"/>
    </source>
</evidence>